<dbReference type="EMBL" id="JABSTQ010009742">
    <property type="protein sequence ID" value="KAG0426236.1"/>
    <property type="molecule type" value="Genomic_DNA"/>
</dbReference>
<organism evidence="1 2">
    <name type="scientific">Ixodes persulcatus</name>
    <name type="common">Taiga tick</name>
    <dbReference type="NCBI Taxonomy" id="34615"/>
    <lineage>
        <taxon>Eukaryota</taxon>
        <taxon>Metazoa</taxon>
        <taxon>Ecdysozoa</taxon>
        <taxon>Arthropoda</taxon>
        <taxon>Chelicerata</taxon>
        <taxon>Arachnida</taxon>
        <taxon>Acari</taxon>
        <taxon>Parasitiformes</taxon>
        <taxon>Ixodida</taxon>
        <taxon>Ixodoidea</taxon>
        <taxon>Ixodidae</taxon>
        <taxon>Ixodinae</taxon>
        <taxon>Ixodes</taxon>
    </lineage>
</organism>
<reference evidence="1 2" key="1">
    <citation type="journal article" date="2020" name="Cell">
        <title>Large-Scale Comparative Analyses of Tick Genomes Elucidate Their Genetic Diversity and Vector Capacities.</title>
        <authorList>
            <consortium name="Tick Genome and Microbiome Consortium (TIGMIC)"/>
            <person name="Jia N."/>
            <person name="Wang J."/>
            <person name="Shi W."/>
            <person name="Du L."/>
            <person name="Sun Y."/>
            <person name="Zhan W."/>
            <person name="Jiang J.F."/>
            <person name="Wang Q."/>
            <person name="Zhang B."/>
            <person name="Ji P."/>
            <person name="Bell-Sakyi L."/>
            <person name="Cui X.M."/>
            <person name="Yuan T.T."/>
            <person name="Jiang B.G."/>
            <person name="Yang W.F."/>
            <person name="Lam T.T."/>
            <person name="Chang Q.C."/>
            <person name="Ding S.J."/>
            <person name="Wang X.J."/>
            <person name="Zhu J.G."/>
            <person name="Ruan X.D."/>
            <person name="Zhao L."/>
            <person name="Wei J.T."/>
            <person name="Ye R.Z."/>
            <person name="Que T.C."/>
            <person name="Du C.H."/>
            <person name="Zhou Y.H."/>
            <person name="Cheng J.X."/>
            <person name="Dai P.F."/>
            <person name="Guo W.B."/>
            <person name="Han X.H."/>
            <person name="Huang E.J."/>
            <person name="Li L.F."/>
            <person name="Wei W."/>
            <person name="Gao Y.C."/>
            <person name="Liu J.Z."/>
            <person name="Shao H.Z."/>
            <person name="Wang X."/>
            <person name="Wang C.C."/>
            <person name="Yang T.C."/>
            <person name="Huo Q.B."/>
            <person name="Li W."/>
            <person name="Chen H.Y."/>
            <person name="Chen S.E."/>
            <person name="Zhou L.G."/>
            <person name="Ni X.B."/>
            <person name="Tian J.H."/>
            <person name="Sheng Y."/>
            <person name="Liu T."/>
            <person name="Pan Y.S."/>
            <person name="Xia L.Y."/>
            <person name="Li J."/>
            <person name="Zhao F."/>
            <person name="Cao W.C."/>
        </authorList>
    </citation>
    <scope>NUCLEOTIDE SEQUENCE [LARGE SCALE GENOMIC DNA]</scope>
    <source>
        <strain evidence="1">Iper-2018</strain>
    </source>
</reference>
<comment type="caution">
    <text evidence="1">The sequence shown here is derived from an EMBL/GenBank/DDBJ whole genome shotgun (WGS) entry which is preliminary data.</text>
</comment>
<protein>
    <submittedName>
        <fullName evidence="1">Uncharacterized protein</fullName>
    </submittedName>
</protein>
<gene>
    <name evidence="1" type="ORF">HPB47_026639</name>
</gene>
<keyword evidence="2" id="KW-1185">Reference proteome</keyword>
<accession>A0AC60PY60</accession>
<evidence type="ECO:0000313" key="1">
    <source>
        <dbReference type="EMBL" id="KAG0426236.1"/>
    </source>
</evidence>
<dbReference type="Proteomes" id="UP000805193">
    <property type="component" value="Unassembled WGS sequence"/>
</dbReference>
<proteinExistence type="predicted"/>
<feature type="non-terminal residue" evidence="1">
    <location>
        <position position="1"/>
    </location>
</feature>
<evidence type="ECO:0000313" key="2">
    <source>
        <dbReference type="Proteomes" id="UP000805193"/>
    </source>
</evidence>
<sequence length="1379" mass="154208">GVHLDWDHPGGRCGDPQDTANLQAFISNLGLNVELMLSVPPSPALVPLYNLSGIIHRLKLVIVKTHTIRQDNLLACTGDRADAHAAFMAIRASVPEMHRHKLAYTIQVGVDKFEPNSAVPAATDLTSGHPGRTTYRRVCAQYPDVEAPVDVECRLGTFVEHGKEYPVAFAGPRELKARMRNTYADGMGSVPVVVHGLDLDDFLGRCPGGVMSPLAVEEQAAAHAQQSTSLTPLVLHLMGETKRRTRQRGLDYKMKYPQKDSPISSVTVAPDLEEQKAMERIARKQRLTTLLPMDNCLIPTGFTSRSRGRKVSKPALGFNARSVEARGELRPGGFVERVRSQHAPQKRTKPERPLHIRRRTPKRRISGTSRSSTPGLEPSPSLVAVCRVLPAGRRHLFTALAKPSLPPMESVPVVRARGRGRGGPGSGPQSQVGPSALQVPYTAPSQGSFAQAIQQRVTVQQLRSVSANGSVTAAVSGASNGPRCLAPNQNVANGSPPRIESPRTNGVATPVKTHTDELKIQELERTLPSHFPRRPAHGKLGRPIHLTANHFSIEIPSGNVYHYDVEIFSEGRKEAKVPDKRKYRCISTKINRMIIELLVKKYRGDLSNCIPAFDGRKNLYTRRELKFRERTFTVDFEEDQRIQKFIVKIQYAATVNLDALHAVFDNRVNTVPQEVLQAVDIVLRHGPSIKLTPVGRSFFKPPPPQENNTLGGGREVWFGYYTSVRPAQWKPMLNIDMSATAFYEPIPVMTFMCRIFSEGRREMTPADFRDLRDFQSVRLNKELKGLRIKVTHLPYPRRYKVVRITKESAKKLYFTMDDGSRNSVADYFQSKYGRLSYPNLPCVQSGSSTHPVYLPLEVCEIIEGQHCRKKLDENQISEMIKRTAQPPAKRFNEIRQSVRDLVSSNEPYLREFGIKISTEPTQLRGRVLDPPSLVFENNAVTKPREGTWELRGRHFYKAASMTRWIILNLSRFPQKHDLDNFVKLLLRVGQELGMRIEMPLDVTVADANRKSTRAILSELMAKYTNLEIMVIVLAKNSNYAEIKQVAETDLGLRTQCIMDNNVIKKCNAALVTNLCQKLNAKMGGTNNSLLAQEKPAIFQKPVIIIGADVTHPAPGDKLRPSIAACVGSLDSIPSKFHASIRIQMEDSAAMSRVEIIKDLKDMMKDMLKAFYRATKHKPERIIFYRDGVSEGQFLEVRNREVSAIRLACQELSPNETYEPALTFIVVQKRHHTRFMPSNDREGVGKCRNVPPGTTVDSVVTHPLDFDFFLCSHFGIQGTSKPSHYYVVWDDSNFTADDLQKLSYYLCHTYARCARSVSIPAPVYYAHLAAYRAKNHVISKVDVSSSSSDSSGGSGDMVPTSQYVDAVRVLDSLQTAMYFV</sequence>
<name>A0AC60PY60_IXOPE</name>